<accession>A0ABV0EN66</accession>
<dbReference type="InterPro" id="IPR025662">
    <property type="entry name" value="Sigma_54_int_dom_ATP-bd_1"/>
</dbReference>
<dbReference type="Pfam" id="PF00158">
    <property type="entry name" value="Sigma54_activat"/>
    <property type="match status" value="1"/>
</dbReference>
<dbReference type="Gene3D" id="1.10.10.10">
    <property type="entry name" value="Winged helix-like DNA-binding domain superfamily/Winged helix DNA-binding domain"/>
    <property type="match status" value="1"/>
</dbReference>
<dbReference type="InterPro" id="IPR004701">
    <property type="entry name" value="PTS_EIIA_man-typ"/>
</dbReference>
<dbReference type="RefSeq" id="WP_207701460.1">
    <property type="nucleotide sequence ID" value="NZ_JAFREL020000001.1"/>
</dbReference>
<feature type="domain" description="PTS EIIA type-4" evidence="7">
    <location>
        <begin position="511"/>
        <end position="634"/>
    </location>
</feature>
<name>A0ABV0EN66_9ENTE</name>
<dbReference type="Pfam" id="PF00874">
    <property type="entry name" value="PRD"/>
    <property type="match status" value="1"/>
</dbReference>
<keyword evidence="10" id="KW-1185">Reference proteome</keyword>
<evidence type="ECO:0000259" key="7">
    <source>
        <dbReference type="PROSITE" id="PS51096"/>
    </source>
</evidence>
<keyword evidence="5" id="KW-0238">DNA-binding</keyword>
<evidence type="ECO:0000259" key="8">
    <source>
        <dbReference type="PROSITE" id="PS51372"/>
    </source>
</evidence>
<organism evidence="9 10">
    <name type="scientific">Candidatus Enterococcus ferrettii</name>
    <dbReference type="NCBI Taxonomy" id="2815324"/>
    <lineage>
        <taxon>Bacteria</taxon>
        <taxon>Bacillati</taxon>
        <taxon>Bacillota</taxon>
        <taxon>Bacilli</taxon>
        <taxon>Lactobacillales</taxon>
        <taxon>Enterococcaceae</taxon>
        <taxon>Enterococcus</taxon>
    </lineage>
</organism>
<dbReference type="SUPFAM" id="SSF52540">
    <property type="entry name" value="P-loop containing nucleoside triphosphate hydrolases"/>
    <property type="match status" value="1"/>
</dbReference>
<evidence type="ECO:0000313" key="9">
    <source>
        <dbReference type="EMBL" id="MEO1770056.1"/>
    </source>
</evidence>
<evidence type="ECO:0000256" key="4">
    <source>
        <dbReference type="ARBA" id="ARBA00022840"/>
    </source>
</evidence>
<feature type="domain" description="PRD" evidence="8">
    <location>
        <begin position="766"/>
        <end position="866"/>
    </location>
</feature>
<dbReference type="InterPro" id="IPR011608">
    <property type="entry name" value="PRD"/>
</dbReference>
<dbReference type="PANTHER" id="PTHR32071:SF38">
    <property type="entry name" value="PSP OPERON TRANSCRIPTIONAL ACTIVATOR"/>
    <property type="match status" value="1"/>
</dbReference>
<dbReference type="SUPFAM" id="SSF46785">
    <property type="entry name" value="Winged helix' DNA-binding domain"/>
    <property type="match status" value="1"/>
</dbReference>
<dbReference type="PROSITE" id="PS00675">
    <property type="entry name" value="SIGMA54_INTERACT_1"/>
    <property type="match status" value="1"/>
</dbReference>
<keyword evidence="3" id="KW-0547">Nucleotide-binding</keyword>
<dbReference type="CDD" id="cd00009">
    <property type="entry name" value="AAA"/>
    <property type="match status" value="1"/>
</dbReference>
<dbReference type="PROSITE" id="PS50045">
    <property type="entry name" value="SIGMA54_INTERACT_4"/>
    <property type="match status" value="1"/>
</dbReference>
<evidence type="ECO:0000313" key="10">
    <source>
        <dbReference type="Proteomes" id="UP000664357"/>
    </source>
</evidence>
<dbReference type="PROSITE" id="PS51096">
    <property type="entry name" value="PTS_EIIA_TYPE_4"/>
    <property type="match status" value="1"/>
</dbReference>
<evidence type="ECO:0000256" key="3">
    <source>
        <dbReference type="ARBA" id="ARBA00022741"/>
    </source>
</evidence>
<sequence>MRKSAKEKVYDCLLQLNQSYGAVTTENVAEQLDISRQNASHYLSRLLEEKAVAKIPGKPVRWEANLSEKLHLAEQEATVFRQMIGCNGSLKEVIQQCIAAVKYPPHGLSILITGDTGVGKSFLAKKIHDYAIEQQILTTVAPFVVLNCADYADNPELLAATLFGYKKGAFTGAEHDTKGLLAAADTGYLFLDEVHRLSKENQEKLFLFMDSGNYRPIGENHVWTSSTVRFIFATTERKEEYLLATFSRRIQLSVELPSFHSRPLLEKLSLIEAFFHQEAQTIQRDILLTKEALTLLVTHAFTGNVGGLKNIVKISCASVFSRELGPILRISEQEIAQLLELPLLKNEQLFTEDVLVEWQKNLSHFSAGVTYEKQLQVIVEAINQGLELNEGPIKRGVQELLSQVNQPGETRLQKLLSSTYYYLWDRIVMKKYGLTKSGAAGSISSTFFARLTYATIELQGAIKVLTKNYPRSAHVAEQFITALPKQPFQERQQLFLILIIVLSDYVDEKIELKGLLLAHGESTASSIQSVVNQLCENYVFEALDMPVESNVSEIVEQTKAFVHKQVNTDSLVLIVDMGSLNQIYTQIKNDLKGELLLINNLTTSIALDIGLKMSINAPFDRIAEDANDKYSINVQYFEGFAKKSNIIISCMSGLGISDKLKEIFREHLTASHLEVFTKEYKTLKALIDQNEETYFSKTKLVITTSDLPKSFSIDNINIYNVLDEKGGQQLEELLSEEMTPQEFQRLIEELVKFFSFEGIADRLTFLNPALVMGEVESAVAKYENYYQFKLQGKVKLNLYMHTALMIERLFLARTEKTEDILPAMSKEAEEFHYVSRSIFQPMEMKFNFKVTAYEISLLYELLGPFY</sequence>
<keyword evidence="4" id="KW-0067">ATP-binding</keyword>
<dbReference type="InterPro" id="IPR036390">
    <property type="entry name" value="WH_DNA-bd_sf"/>
</dbReference>
<comment type="caution">
    <text evidence="9">The sequence shown here is derived from an EMBL/GenBank/DDBJ whole genome shotgun (WGS) entry which is preliminary data.</text>
</comment>
<keyword evidence="2" id="KW-0808">Transferase</keyword>
<dbReference type="EMBL" id="JAFREL020000001">
    <property type="protein sequence ID" value="MEO1770056.1"/>
    <property type="molecule type" value="Genomic_DNA"/>
</dbReference>
<reference evidence="9 10" key="1">
    <citation type="submission" date="2024-02" db="EMBL/GenBank/DDBJ databases">
        <title>The Genome Sequence of Enterococcus sp. DIV0159.</title>
        <authorList>
            <person name="Earl A."/>
            <person name="Manson A."/>
            <person name="Gilmore M."/>
            <person name="Sanders J."/>
            <person name="Shea T."/>
            <person name="Howe W."/>
            <person name="Livny J."/>
            <person name="Cuomo C."/>
            <person name="Neafsey D."/>
            <person name="Birren B."/>
        </authorList>
    </citation>
    <scope>NUCLEOTIDE SEQUENCE [LARGE SCALE GENOMIC DNA]</scope>
    <source>
        <strain evidence="9 10">665A</strain>
    </source>
</reference>
<evidence type="ECO:0000256" key="2">
    <source>
        <dbReference type="ARBA" id="ARBA00022679"/>
    </source>
</evidence>
<dbReference type="InterPro" id="IPR003593">
    <property type="entry name" value="AAA+_ATPase"/>
</dbReference>
<dbReference type="SUPFAM" id="SSF53062">
    <property type="entry name" value="PTS system fructose IIA component-like"/>
    <property type="match status" value="1"/>
</dbReference>
<protein>
    <recommendedName>
        <fullName evidence="1">DNA translocase FtsK</fullName>
    </recommendedName>
</protein>
<dbReference type="Gene3D" id="3.40.50.300">
    <property type="entry name" value="P-loop containing nucleotide triphosphate hydrolases"/>
    <property type="match status" value="1"/>
</dbReference>
<dbReference type="Gene3D" id="3.40.50.510">
    <property type="entry name" value="Phosphotransferase system, mannose-type IIA component"/>
    <property type="match status" value="1"/>
</dbReference>
<dbReference type="InterPro" id="IPR036662">
    <property type="entry name" value="PTS_EIIA_man-typ_sf"/>
</dbReference>
<dbReference type="SMART" id="SM00382">
    <property type="entry name" value="AAA"/>
    <property type="match status" value="1"/>
</dbReference>
<evidence type="ECO:0000256" key="1">
    <source>
        <dbReference type="ARBA" id="ARBA00020887"/>
    </source>
</evidence>
<dbReference type="Proteomes" id="UP000664357">
    <property type="component" value="Unassembled WGS sequence"/>
</dbReference>
<dbReference type="InterPro" id="IPR002078">
    <property type="entry name" value="Sigma_54_int"/>
</dbReference>
<gene>
    <name evidence="9" type="ORF">JZO67_002007</name>
</gene>
<dbReference type="InterPro" id="IPR027417">
    <property type="entry name" value="P-loop_NTPase"/>
</dbReference>
<dbReference type="SUPFAM" id="SSF63520">
    <property type="entry name" value="PTS-regulatory domain, PRD"/>
    <property type="match status" value="1"/>
</dbReference>
<dbReference type="InterPro" id="IPR036634">
    <property type="entry name" value="PRD_sf"/>
</dbReference>
<dbReference type="InterPro" id="IPR036388">
    <property type="entry name" value="WH-like_DNA-bd_sf"/>
</dbReference>
<proteinExistence type="predicted"/>
<evidence type="ECO:0000256" key="5">
    <source>
        <dbReference type="ARBA" id="ARBA00023125"/>
    </source>
</evidence>
<evidence type="ECO:0000259" key="6">
    <source>
        <dbReference type="PROSITE" id="PS50045"/>
    </source>
</evidence>
<dbReference type="PROSITE" id="PS51372">
    <property type="entry name" value="PRD_2"/>
    <property type="match status" value="1"/>
</dbReference>
<feature type="domain" description="Sigma-54 factor interaction" evidence="6">
    <location>
        <begin position="83"/>
        <end position="317"/>
    </location>
</feature>
<dbReference type="PANTHER" id="PTHR32071">
    <property type="entry name" value="TRANSCRIPTIONAL REGULATORY PROTEIN"/>
    <property type="match status" value="1"/>
</dbReference>